<keyword evidence="1" id="KW-0472">Membrane</keyword>
<dbReference type="InterPro" id="IPR033458">
    <property type="entry name" value="DUF5134"/>
</dbReference>
<comment type="caution">
    <text evidence="2">The sequence shown here is derived from an EMBL/GenBank/DDBJ whole genome shotgun (WGS) entry which is preliminary data.</text>
</comment>
<name>A0A3R7H9Y2_9ACTN</name>
<reference evidence="2 3" key="1">
    <citation type="journal article" date="2014" name="Genome Announc.">
        <title>Draft Genome Sequence of Streptomyces fradiae ATCC 19609, a Strain Highly Sensitive to Antibiotics.</title>
        <authorList>
            <person name="Bekker O.B."/>
            <person name="Klimina K.M."/>
            <person name="Vatlin A.A."/>
            <person name="Zakharevich N.V."/>
            <person name="Kasianov A.S."/>
            <person name="Danilenko V.N."/>
        </authorList>
    </citation>
    <scope>NUCLEOTIDE SEQUENCE [LARGE SCALE GENOMIC DNA]</scope>
    <source>
        <strain evidence="2 3">ATCC 19609</strain>
    </source>
</reference>
<dbReference type="EMBL" id="JNAD02000014">
    <property type="protein sequence ID" value="RKM92287.1"/>
    <property type="molecule type" value="Genomic_DNA"/>
</dbReference>
<dbReference type="Pfam" id="PF17197">
    <property type="entry name" value="DUF5134"/>
    <property type="match status" value="1"/>
</dbReference>
<evidence type="ECO:0000313" key="3">
    <source>
        <dbReference type="Proteomes" id="UP000028058"/>
    </source>
</evidence>
<dbReference type="Proteomes" id="UP000028058">
    <property type="component" value="Unassembled WGS sequence"/>
</dbReference>
<protein>
    <submittedName>
        <fullName evidence="2">DUF5134 domain-containing protein</fullName>
    </submittedName>
</protein>
<keyword evidence="1" id="KW-0812">Transmembrane</keyword>
<feature type="transmembrane region" description="Helical" evidence="1">
    <location>
        <begin position="134"/>
        <end position="151"/>
    </location>
</feature>
<proteinExistence type="predicted"/>
<organism evidence="2 3">
    <name type="scientific">Streptomyces xinghaiensis</name>
    <dbReference type="NCBI Taxonomy" id="1038928"/>
    <lineage>
        <taxon>Bacteria</taxon>
        <taxon>Bacillati</taxon>
        <taxon>Actinomycetota</taxon>
        <taxon>Actinomycetes</taxon>
        <taxon>Kitasatosporales</taxon>
        <taxon>Streptomycetaceae</taxon>
        <taxon>Streptomyces</taxon>
    </lineage>
</organism>
<accession>A0A3R7H9Y2</accession>
<keyword evidence="1" id="KW-1133">Transmembrane helix</keyword>
<sequence length="224" mass="21571">MHGPPLIGWLLTALCGASAVYCLLRMRAGPTARRGEAGGEALMGLGMAAMAVPVAAVSGQGWLPAAFAGVFGLSCAVSLALAAASPWRGSAGLHHGHHAVSSAAMVHMGLAMSAAPHAAGHAGHGAAGQQTGGLPLLTGALLGYFALYALWTGLRLAPLPAAVRGPAAAGAPGAAAAGGAGGPWSVVRGAAGRSPGSGGSGSGDLLTVCRLVMAMAMAAMLMTL</sequence>
<evidence type="ECO:0000256" key="1">
    <source>
        <dbReference type="SAM" id="Phobius"/>
    </source>
</evidence>
<dbReference type="RefSeq" id="WP_043461095.1">
    <property type="nucleotide sequence ID" value="NZ_CP134822.1"/>
</dbReference>
<keyword evidence="3" id="KW-1185">Reference proteome</keyword>
<gene>
    <name evidence="2" type="ORF">SFRA_025775</name>
</gene>
<feature type="transmembrane region" description="Helical" evidence="1">
    <location>
        <begin position="36"/>
        <end position="56"/>
    </location>
</feature>
<dbReference type="AlphaFoldDB" id="A0A3R7H9Y2"/>
<evidence type="ECO:0000313" key="2">
    <source>
        <dbReference type="EMBL" id="RKM92287.1"/>
    </source>
</evidence>
<feature type="transmembrane region" description="Helical" evidence="1">
    <location>
        <begin position="6"/>
        <end position="24"/>
    </location>
</feature>
<feature type="transmembrane region" description="Helical" evidence="1">
    <location>
        <begin position="62"/>
        <end position="84"/>
    </location>
</feature>